<reference evidence="6 7" key="2">
    <citation type="submission" date="2020-08" db="EMBL/GenBank/DDBJ databases">
        <title>Stappia taiwanensis sp. nov., isolated from a coastal thermal spring.</title>
        <authorList>
            <person name="Kampfer P."/>
        </authorList>
    </citation>
    <scope>NUCLEOTIDE SEQUENCE [LARGE SCALE GENOMIC DNA]</scope>
    <source>
        <strain evidence="6 7">DSM 23284</strain>
    </source>
</reference>
<dbReference type="InterPro" id="IPR023380">
    <property type="entry name" value="DsbB-like_sf"/>
</dbReference>
<feature type="transmembrane region" description="Helical" evidence="5">
    <location>
        <begin position="143"/>
        <end position="163"/>
    </location>
</feature>
<dbReference type="SUPFAM" id="SSF158442">
    <property type="entry name" value="DsbB-like"/>
    <property type="match status" value="1"/>
</dbReference>
<dbReference type="PIRSF" id="PIRSF033913">
    <property type="entry name" value="S-S_format_DsbB"/>
    <property type="match status" value="1"/>
</dbReference>
<evidence type="ECO:0000313" key="6">
    <source>
        <dbReference type="EMBL" id="MBA4611397.1"/>
    </source>
</evidence>
<dbReference type="RefSeq" id="WP_181759597.1">
    <property type="nucleotide sequence ID" value="NZ_BMCR01000006.1"/>
</dbReference>
<organism evidence="6 7">
    <name type="scientific">Stappia taiwanensis</name>
    <dbReference type="NCBI Taxonomy" id="992267"/>
    <lineage>
        <taxon>Bacteria</taxon>
        <taxon>Pseudomonadati</taxon>
        <taxon>Pseudomonadota</taxon>
        <taxon>Alphaproteobacteria</taxon>
        <taxon>Hyphomicrobiales</taxon>
        <taxon>Stappiaceae</taxon>
        <taxon>Stappia</taxon>
    </lineage>
</organism>
<evidence type="ECO:0000256" key="3">
    <source>
        <dbReference type="ARBA" id="ARBA00022989"/>
    </source>
</evidence>
<sequence length="175" mass="18273">MSSPRSLSLLLLILLIAGGTAAISFAWGYQLIGGYAPCKLCLEQRVPYYAGLPLALVALWLLWRGAARGLLVLVLLLVAALFAYGAGLGVYQAGAEWGFWPGPADCGGGSAPPANAADLLNALRSTRVVSCTEASWRMFGLSFAGWNAVASTGLALLALLCLWTSRANASKLKAD</sequence>
<feature type="transmembrane region" description="Helical" evidence="5">
    <location>
        <begin position="70"/>
        <end position="91"/>
    </location>
</feature>
<protein>
    <submittedName>
        <fullName evidence="6">Disulfide bond formation protein B</fullName>
    </submittedName>
</protein>
<dbReference type="EMBL" id="JACEON010000005">
    <property type="protein sequence ID" value="MBA4611397.1"/>
    <property type="molecule type" value="Genomic_DNA"/>
</dbReference>
<reference evidence="6 7" key="1">
    <citation type="submission" date="2020-07" db="EMBL/GenBank/DDBJ databases">
        <authorList>
            <person name="Li M."/>
        </authorList>
    </citation>
    <scope>NUCLEOTIDE SEQUENCE [LARGE SCALE GENOMIC DNA]</scope>
    <source>
        <strain evidence="6 7">DSM 23284</strain>
    </source>
</reference>
<accession>A0A838XNP3</accession>
<evidence type="ECO:0000256" key="4">
    <source>
        <dbReference type="ARBA" id="ARBA00023136"/>
    </source>
</evidence>
<keyword evidence="4 5" id="KW-0472">Membrane</keyword>
<evidence type="ECO:0000256" key="2">
    <source>
        <dbReference type="ARBA" id="ARBA00022692"/>
    </source>
</evidence>
<keyword evidence="3 5" id="KW-1133">Transmembrane helix</keyword>
<comment type="subcellular location">
    <subcellularLocation>
        <location evidence="1">Membrane</location>
        <topology evidence="1">Multi-pass membrane protein</topology>
    </subcellularLocation>
</comment>
<dbReference type="GO" id="GO:0006457">
    <property type="term" value="P:protein folding"/>
    <property type="evidence" value="ECO:0007669"/>
    <property type="project" value="InterPro"/>
</dbReference>
<dbReference type="GO" id="GO:0015035">
    <property type="term" value="F:protein-disulfide reductase activity"/>
    <property type="evidence" value="ECO:0007669"/>
    <property type="project" value="InterPro"/>
</dbReference>
<evidence type="ECO:0000313" key="7">
    <source>
        <dbReference type="Proteomes" id="UP000559404"/>
    </source>
</evidence>
<evidence type="ECO:0000256" key="5">
    <source>
        <dbReference type="SAM" id="Phobius"/>
    </source>
</evidence>
<evidence type="ECO:0000256" key="1">
    <source>
        <dbReference type="ARBA" id="ARBA00004141"/>
    </source>
</evidence>
<dbReference type="Gene3D" id="1.20.1550.10">
    <property type="entry name" value="DsbB-like"/>
    <property type="match status" value="1"/>
</dbReference>
<dbReference type="InterPro" id="IPR003752">
    <property type="entry name" value="DiS_bond_form_DsbB/BdbC"/>
</dbReference>
<dbReference type="GO" id="GO:0016020">
    <property type="term" value="C:membrane"/>
    <property type="evidence" value="ECO:0007669"/>
    <property type="project" value="UniProtKB-SubCell"/>
</dbReference>
<dbReference type="InterPro" id="IPR024199">
    <property type="entry name" value="Uncharacterised_DsbB"/>
</dbReference>
<name>A0A838XNP3_9HYPH</name>
<keyword evidence="7" id="KW-1185">Reference proteome</keyword>
<dbReference type="Proteomes" id="UP000559404">
    <property type="component" value="Unassembled WGS sequence"/>
</dbReference>
<dbReference type="Pfam" id="PF02600">
    <property type="entry name" value="DsbB"/>
    <property type="match status" value="1"/>
</dbReference>
<feature type="transmembrane region" description="Helical" evidence="5">
    <location>
        <begin position="46"/>
        <end position="63"/>
    </location>
</feature>
<keyword evidence="2 5" id="KW-0812">Transmembrane</keyword>
<proteinExistence type="predicted"/>
<comment type="caution">
    <text evidence="6">The sequence shown here is derived from an EMBL/GenBank/DDBJ whole genome shotgun (WGS) entry which is preliminary data.</text>
</comment>
<gene>
    <name evidence="6" type="ORF">H1W37_07030</name>
</gene>
<dbReference type="AlphaFoldDB" id="A0A838XNP3"/>